<dbReference type="Pfam" id="PF00104">
    <property type="entry name" value="Hormone_recep"/>
    <property type="match status" value="2"/>
</dbReference>
<evidence type="ECO:0000256" key="9">
    <source>
        <dbReference type="ARBA" id="ARBA00023242"/>
    </source>
</evidence>
<gene>
    <name evidence="12" type="primary">Cnig_chr_V.g18117</name>
    <name evidence="12" type="ORF">B9Z55_018117</name>
</gene>
<dbReference type="GO" id="GO:0043565">
    <property type="term" value="F:sequence-specific DNA binding"/>
    <property type="evidence" value="ECO:0007669"/>
    <property type="project" value="InterPro"/>
</dbReference>
<organism evidence="12 13">
    <name type="scientific">Caenorhabditis nigoni</name>
    <dbReference type="NCBI Taxonomy" id="1611254"/>
    <lineage>
        <taxon>Eukaryota</taxon>
        <taxon>Metazoa</taxon>
        <taxon>Ecdysozoa</taxon>
        <taxon>Nematoda</taxon>
        <taxon>Chromadorea</taxon>
        <taxon>Rhabditida</taxon>
        <taxon>Rhabditina</taxon>
        <taxon>Rhabditomorpha</taxon>
        <taxon>Rhabditoidea</taxon>
        <taxon>Rhabditidae</taxon>
        <taxon>Peloderinae</taxon>
        <taxon>Caenorhabditis</taxon>
    </lineage>
</organism>
<dbReference type="PANTHER" id="PTHR45680">
    <property type="entry name" value="NUCLEAR HORMONE RECEPTOR FAMILY"/>
    <property type="match status" value="1"/>
</dbReference>
<dbReference type="PROSITE" id="PS51030">
    <property type="entry name" value="NUCLEAR_REC_DBD_2"/>
    <property type="match status" value="2"/>
</dbReference>
<feature type="domain" description="NR LBD" evidence="11">
    <location>
        <begin position="137"/>
        <end position="380"/>
    </location>
</feature>
<dbReference type="Gene3D" id="1.10.565.10">
    <property type="entry name" value="Retinoid X Receptor"/>
    <property type="match status" value="2"/>
</dbReference>
<dbReference type="InterPro" id="IPR001628">
    <property type="entry name" value="Znf_hrmn_rcpt"/>
</dbReference>
<dbReference type="Proteomes" id="UP000230233">
    <property type="component" value="Chromosome V"/>
</dbReference>
<dbReference type="AlphaFoldDB" id="A0A2G5TDA1"/>
<accession>A0A2G5TDA1</accession>
<dbReference type="Gene3D" id="3.30.50.10">
    <property type="entry name" value="Erythroid Transcription Factor GATA-1, subunit A"/>
    <property type="match status" value="2"/>
</dbReference>
<dbReference type="PRINTS" id="PR00047">
    <property type="entry name" value="STROIDFINGER"/>
</dbReference>
<evidence type="ECO:0000313" key="13">
    <source>
        <dbReference type="Proteomes" id="UP000230233"/>
    </source>
</evidence>
<keyword evidence="7" id="KW-0804">Transcription</keyword>
<dbReference type="SUPFAM" id="SSF48508">
    <property type="entry name" value="Nuclear receptor ligand-binding domain"/>
    <property type="match status" value="2"/>
</dbReference>
<evidence type="ECO:0008006" key="14">
    <source>
        <dbReference type="Google" id="ProtNLM"/>
    </source>
</evidence>
<dbReference type="STRING" id="1611254.A0A2G5TDA1"/>
<evidence type="ECO:0000313" key="12">
    <source>
        <dbReference type="EMBL" id="PIC25026.1"/>
    </source>
</evidence>
<dbReference type="GO" id="GO:0003700">
    <property type="term" value="F:DNA-binding transcription factor activity"/>
    <property type="evidence" value="ECO:0007669"/>
    <property type="project" value="InterPro"/>
</dbReference>
<dbReference type="EMBL" id="PDUG01000005">
    <property type="protein sequence ID" value="PIC25026.1"/>
    <property type="molecule type" value="Genomic_DNA"/>
</dbReference>
<proteinExistence type="inferred from homology"/>
<keyword evidence="9" id="KW-0539">Nucleus</keyword>
<evidence type="ECO:0000256" key="6">
    <source>
        <dbReference type="ARBA" id="ARBA00023125"/>
    </source>
</evidence>
<sequence length="760" mass="88033">MQKYCEICKLPAHGSHFGAVTCRACAAFFRRAILAKRIRKSCKLNNDCSDFRGIKIPPCKSCRMRKCVQAGMISDKFQIQKLEDNIPQSVEVCLGRPTILLLSKSERTFVDVNYLIKQGLDILNLGSPSPLRPSQSQLEKMTLAISKPSRTSKKLSHLERDHYTQVWESDFLSAAKFLTHFDSFMKLPPGMQMQLLQAIWHILPKILKVVKTANLCHGKWEKQVFHLHEDFYVDLDDTKFDVSWMASCSYEQVRCLLFGEDVSTQIEKGVNAIYKLNLSEIELTFMMSQLCFEYASKRFLGTEIAEVCERFQGILAEDIHEYYTKASRNDNNYAGRLAKILRVNREILRTIRKLRDKTHVARTLDILTVDFSHPEMFIDSGGKMTNPEGPPCEICGQDGQGNHFGVISCRACAAFFSYHCKPCRLKKCRAVGMSTSNFQHDRDALQIAKVSRKRKLPHTVEICLELPHFVLFCPNDSSTVKQVNTYVDMSLLISQAMDIFKYGAEKPLVAKNGLLKLSYAYNFRNRADGVKKLTKVTQKEVTSFWEYHFLTTAKWLTHFDRFERLDQDLKMKILFAVWHIWGRLDKLVATALYRNNNKDAKSSERLFGNGMMMDTDSVLADSRWMSRLPTEQLRYFLDGIRGWDLHHLIDEIRSLDLTETELTFMLAHLCFQYVASRYGGKMSEIMEEFLGELSNDLHDYYTKDRMMIRYSGRLMKLLRINKEILENIRLYRGRAEVAKVFDVFHLDFSHPEMFRDTGFV</sequence>
<name>A0A2G5TDA1_9PELO</name>
<evidence type="ECO:0000259" key="11">
    <source>
        <dbReference type="PROSITE" id="PS51843"/>
    </source>
</evidence>
<dbReference type="InterPro" id="IPR051152">
    <property type="entry name" value="C.elegans_Orphan_NR"/>
</dbReference>
<dbReference type="SMART" id="SM00430">
    <property type="entry name" value="HOLI"/>
    <property type="match status" value="2"/>
</dbReference>
<keyword evidence="4" id="KW-0862">Zinc</keyword>
<evidence type="ECO:0000256" key="8">
    <source>
        <dbReference type="ARBA" id="ARBA00023170"/>
    </source>
</evidence>
<dbReference type="InterPro" id="IPR000536">
    <property type="entry name" value="Nucl_hrmn_rcpt_lig-bd"/>
</dbReference>
<dbReference type="PANTHER" id="PTHR45680:SF24">
    <property type="entry name" value="NUCLEAR HORMONE RECEPTOR FAMILY-RELATED"/>
    <property type="match status" value="1"/>
</dbReference>
<dbReference type="InterPro" id="IPR013088">
    <property type="entry name" value="Znf_NHR/GATA"/>
</dbReference>
<keyword evidence="13" id="KW-1185">Reference proteome</keyword>
<evidence type="ECO:0000259" key="10">
    <source>
        <dbReference type="PROSITE" id="PS51030"/>
    </source>
</evidence>
<reference evidence="13" key="1">
    <citation type="submission" date="2017-10" db="EMBL/GenBank/DDBJ databases">
        <title>Rapid genome shrinkage in a self-fertile nematode reveals novel sperm competition proteins.</title>
        <authorList>
            <person name="Yin D."/>
            <person name="Schwarz E.M."/>
            <person name="Thomas C.G."/>
            <person name="Felde R.L."/>
            <person name="Korf I.F."/>
            <person name="Cutter A.D."/>
            <person name="Schartner C.M."/>
            <person name="Ralston E.J."/>
            <person name="Meyer B.J."/>
            <person name="Haag E.S."/>
        </authorList>
    </citation>
    <scope>NUCLEOTIDE SEQUENCE [LARGE SCALE GENOMIC DNA]</scope>
    <source>
        <strain evidence="13">JU1422</strain>
    </source>
</reference>
<evidence type="ECO:0000256" key="4">
    <source>
        <dbReference type="ARBA" id="ARBA00022833"/>
    </source>
</evidence>
<dbReference type="SMART" id="SM00399">
    <property type="entry name" value="ZnF_C4"/>
    <property type="match status" value="2"/>
</dbReference>
<dbReference type="GO" id="GO:0008270">
    <property type="term" value="F:zinc ion binding"/>
    <property type="evidence" value="ECO:0007669"/>
    <property type="project" value="UniProtKB-KW"/>
</dbReference>
<dbReference type="SUPFAM" id="SSF57716">
    <property type="entry name" value="Glucocorticoid receptor-like (DNA-binding domain)"/>
    <property type="match status" value="2"/>
</dbReference>
<keyword evidence="2" id="KW-0479">Metal-binding</keyword>
<evidence type="ECO:0000256" key="1">
    <source>
        <dbReference type="ARBA" id="ARBA00005993"/>
    </source>
</evidence>
<feature type="domain" description="Nuclear receptor" evidence="10">
    <location>
        <begin position="2"/>
        <end position="79"/>
    </location>
</feature>
<feature type="domain" description="Nuclear receptor" evidence="10">
    <location>
        <begin position="389"/>
        <end position="440"/>
    </location>
</feature>
<comment type="caution">
    <text evidence="12">The sequence shown here is derived from an EMBL/GenBank/DDBJ whole genome shotgun (WGS) entry which is preliminary data.</text>
</comment>
<protein>
    <recommendedName>
        <fullName evidence="14">Nuclear receptor domain-containing protein</fullName>
    </recommendedName>
</protein>
<dbReference type="InterPro" id="IPR035500">
    <property type="entry name" value="NHR-like_dom_sf"/>
</dbReference>
<keyword evidence="6" id="KW-0238">DNA-binding</keyword>
<keyword evidence="8" id="KW-0675">Receptor</keyword>
<feature type="domain" description="NR LBD" evidence="11">
    <location>
        <begin position="488"/>
        <end position="757"/>
    </location>
</feature>
<evidence type="ECO:0000256" key="3">
    <source>
        <dbReference type="ARBA" id="ARBA00022771"/>
    </source>
</evidence>
<dbReference type="PROSITE" id="PS51843">
    <property type="entry name" value="NR_LBD"/>
    <property type="match status" value="2"/>
</dbReference>
<evidence type="ECO:0000256" key="5">
    <source>
        <dbReference type="ARBA" id="ARBA00023015"/>
    </source>
</evidence>
<dbReference type="Pfam" id="PF00105">
    <property type="entry name" value="zf-C4"/>
    <property type="match status" value="2"/>
</dbReference>
<dbReference type="OrthoDB" id="5855160at2759"/>
<comment type="similarity">
    <text evidence="1">Belongs to the nuclear hormone receptor family.</text>
</comment>
<evidence type="ECO:0000256" key="7">
    <source>
        <dbReference type="ARBA" id="ARBA00023163"/>
    </source>
</evidence>
<evidence type="ECO:0000256" key="2">
    <source>
        <dbReference type="ARBA" id="ARBA00022723"/>
    </source>
</evidence>
<keyword evidence="5" id="KW-0805">Transcription regulation</keyword>
<keyword evidence="3" id="KW-0863">Zinc-finger</keyword>